<feature type="domain" description="DUF5606" evidence="1">
    <location>
        <begin position="3"/>
        <end position="48"/>
    </location>
</feature>
<reference evidence="3 4" key="1">
    <citation type="submission" date="2018-05" db="EMBL/GenBank/DDBJ databases">
        <title>Brumimicrobium oceani sp. nov., isolated from coastal sediment.</title>
        <authorList>
            <person name="Kou Y."/>
        </authorList>
    </citation>
    <scope>NUCLEOTIDE SEQUENCE [LARGE SCALE GENOMIC DNA]</scope>
    <source>
        <strain evidence="3 4">C305</strain>
    </source>
</reference>
<dbReference type="Pfam" id="PF18347">
    <property type="entry name" value="DUF5606"/>
    <property type="match status" value="1"/>
</dbReference>
<dbReference type="InterPro" id="IPR049281">
    <property type="entry name" value="BVU_3817-like_C_sf"/>
</dbReference>
<evidence type="ECO:0000313" key="4">
    <source>
        <dbReference type="Proteomes" id="UP000245370"/>
    </source>
</evidence>
<gene>
    <name evidence="3" type="ORF">DIT68_11605</name>
</gene>
<dbReference type="InterPro" id="IPR049280">
    <property type="entry name" value="DUF6852"/>
</dbReference>
<dbReference type="Gene3D" id="1.10.10.1650">
    <property type="match status" value="1"/>
</dbReference>
<protein>
    <submittedName>
        <fullName evidence="3">Uncharacterized protein</fullName>
    </submittedName>
</protein>
<reference evidence="3 4" key="2">
    <citation type="submission" date="2018-05" db="EMBL/GenBank/DDBJ databases">
        <authorList>
            <person name="Lanie J.A."/>
            <person name="Ng W.-L."/>
            <person name="Kazmierczak K.M."/>
            <person name="Andrzejewski T.M."/>
            <person name="Davidsen T.M."/>
            <person name="Wayne K.J."/>
            <person name="Tettelin H."/>
            <person name="Glass J.I."/>
            <person name="Rusch D."/>
            <person name="Podicherti R."/>
            <person name="Tsui H.-C.T."/>
            <person name="Winkler M.E."/>
        </authorList>
    </citation>
    <scope>NUCLEOTIDE SEQUENCE [LARGE SCALE GENOMIC DNA]</scope>
    <source>
        <strain evidence="3 4">C305</strain>
    </source>
</reference>
<comment type="caution">
    <text evidence="3">The sequence shown here is derived from an EMBL/GenBank/DDBJ whole genome shotgun (WGS) entry which is preliminary data.</text>
</comment>
<dbReference type="OrthoDB" id="675198at2"/>
<dbReference type="AlphaFoldDB" id="A0A2U2XB76"/>
<evidence type="ECO:0000259" key="2">
    <source>
        <dbReference type="Pfam" id="PF21186"/>
    </source>
</evidence>
<dbReference type="InterPro" id="IPR041218">
    <property type="entry name" value="DUF5606"/>
</dbReference>
<proteinExistence type="predicted"/>
<name>A0A2U2XB76_9FLAO</name>
<evidence type="ECO:0000259" key="1">
    <source>
        <dbReference type="Pfam" id="PF18347"/>
    </source>
</evidence>
<dbReference type="Pfam" id="PF21186">
    <property type="entry name" value="DUF6852"/>
    <property type="match status" value="1"/>
</dbReference>
<evidence type="ECO:0000313" key="3">
    <source>
        <dbReference type="EMBL" id="PWH85010.1"/>
    </source>
</evidence>
<dbReference type="EMBL" id="QFRJ01000009">
    <property type="protein sequence ID" value="PWH85010.1"/>
    <property type="molecule type" value="Genomic_DNA"/>
</dbReference>
<feature type="domain" description="DUF6852" evidence="2">
    <location>
        <begin position="51"/>
        <end position="119"/>
    </location>
</feature>
<organism evidence="3 4">
    <name type="scientific">Brumimicrobium oceani</name>
    <dbReference type="NCBI Taxonomy" id="2100725"/>
    <lineage>
        <taxon>Bacteria</taxon>
        <taxon>Pseudomonadati</taxon>
        <taxon>Bacteroidota</taxon>
        <taxon>Flavobacteriia</taxon>
        <taxon>Flavobacteriales</taxon>
        <taxon>Crocinitomicaceae</taxon>
        <taxon>Brumimicrobium</taxon>
    </lineage>
</organism>
<accession>A0A2U2XB76</accession>
<dbReference type="InterPro" id="IPR049282">
    <property type="entry name" value="BVU_3817_N_sf"/>
</dbReference>
<sequence>MDLSGVISISGKPGLFKVVAQSKNNIIVESLIDNKRIPAYSTDRISALEDISIYTYEEDVPLKQVYISLAKKEDCKAGPSHKESLNKLTAYLEEILPDYDQDRVYPSDIKKLFQWYNILQKAGLITLEEEKEEVKEEETKEVKEEKK</sequence>
<dbReference type="Proteomes" id="UP000245370">
    <property type="component" value="Unassembled WGS sequence"/>
</dbReference>
<keyword evidence="4" id="KW-1185">Reference proteome</keyword>
<dbReference type="RefSeq" id="WP_109359973.1">
    <property type="nucleotide sequence ID" value="NZ_QFRJ01000009.1"/>
</dbReference>
<dbReference type="Gene3D" id="2.30.30.730">
    <property type="match status" value="1"/>
</dbReference>